<proteinExistence type="predicted"/>
<gene>
    <name evidence="1" type="ORF">LARV_00321</name>
</gene>
<dbReference type="AlphaFoldDB" id="A0A0S7BBU0"/>
<protein>
    <recommendedName>
        <fullName evidence="3">tRNA(Ile2) 2-agmatinylcytidine synthetase</fullName>
    </recommendedName>
</protein>
<dbReference type="Gene3D" id="3.30.70.2200">
    <property type="match status" value="1"/>
</dbReference>
<keyword evidence="2" id="KW-1185">Reference proteome</keyword>
<dbReference type="Proteomes" id="UP000055060">
    <property type="component" value="Unassembled WGS sequence"/>
</dbReference>
<dbReference type="PANTHER" id="PTHR40705">
    <property type="entry name" value="TRNA(ILE2) 2-AGMATINYLCYTIDINE SYNTHETASE TIAS"/>
    <property type="match status" value="1"/>
</dbReference>
<organism evidence="1">
    <name type="scientific">Longilinea arvoryzae</name>
    <dbReference type="NCBI Taxonomy" id="360412"/>
    <lineage>
        <taxon>Bacteria</taxon>
        <taxon>Bacillati</taxon>
        <taxon>Chloroflexota</taxon>
        <taxon>Anaerolineae</taxon>
        <taxon>Anaerolineales</taxon>
        <taxon>Anaerolineaceae</taxon>
        <taxon>Longilinea</taxon>
    </lineage>
</organism>
<reference evidence="1" key="1">
    <citation type="submission" date="2015-07" db="EMBL/GenBank/DDBJ databases">
        <title>Draft Genome Sequences of Anaerolinea thermolimosa IMO-1, Bellilinea caldifistulae GOMI-1, Leptolinea tardivitalis YMTK-2, Levilinea saccharolytica KIBI-1,Longilinea arvoryzae KOME-1, Previously Described as Members of the Anaerolineaceae (Chloroflexi).</title>
        <authorList>
            <person name="Sekiguchi Y."/>
            <person name="Ohashi A."/>
            <person name="Matsuura N."/>
            <person name="Tourlousse M.D."/>
        </authorList>
    </citation>
    <scope>NUCLEOTIDE SEQUENCE [LARGE SCALE GENOMIC DNA]</scope>
    <source>
        <strain evidence="1">KOME-1</strain>
    </source>
</reference>
<accession>A0A0S7BBU0</accession>
<dbReference type="OrthoDB" id="270233at2"/>
<name>A0A0S7BBU0_9CHLR</name>
<evidence type="ECO:0000313" key="2">
    <source>
        <dbReference type="Proteomes" id="UP000055060"/>
    </source>
</evidence>
<evidence type="ECO:0008006" key="3">
    <source>
        <dbReference type="Google" id="ProtNLM"/>
    </source>
</evidence>
<dbReference type="RefSeq" id="WP_075071996.1">
    <property type="nucleotide sequence ID" value="NZ_DF967972.1"/>
</dbReference>
<evidence type="ECO:0000313" key="1">
    <source>
        <dbReference type="EMBL" id="GAP12585.1"/>
    </source>
</evidence>
<dbReference type="PANTHER" id="PTHR40705:SF2">
    <property type="entry name" value="DUF1743 DOMAIN-CONTAINING PROTEIN"/>
    <property type="match status" value="1"/>
</dbReference>
<dbReference type="EMBL" id="DF967972">
    <property type="protein sequence ID" value="GAP12585.1"/>
    <property type="molecule type" value="Genomic_DNA"/>
</dbReference>
<sequence length="243" mass="25957">MRILIGIDDTDNLETEGTGHRVRVLCQRLMEAGLAQGRGITRHQLLVSPEIPYTSHNSSACLDAETVPERMDEIWAACRAFLLAESAPGSDAGLCLAAFEQAGPRVRAFGTRAKMEVLRKAEAQSLADAADIRLEGLTGTGGGIIGALAGVGLHAAGQDGRFLWMPGLREMTGERVSAGELAERTGIGAVLTLNGRALGPQEWIDLGAWPRPVLRAGQAVLLVEEDENGWHCLSKEIVKQLSE</sequence>
<dbReference type="STRING" id="360412.LARV_00321"/>